<dbReference type="InterPro" id="IPR048389">
    <property type="entry name" value="YciQ-like_C"/>
</dbReference>
<accession>A0ABS6JRT2</accession>
<keyword evidence="3" id="KW-0732">Signal</keyword>
<name>A0ABS6JRT2_9BACI</name>
<protein>
    <submittedName>
        <fullName evidence="6">DUF2207 domain-containing protein</fullName>
    </submittedName>
</protein>
<feature type="region of interest" description="Disordered" evidence="1">
    <location>
        <begin position="552"/>
        <end position="577"/>
    </location>
</feature>
<dbReference type="Pfam" id="PF20990">
    <property type="entry name" value="DUF2207_C"/>
    <property type="match status" value="1"/>
</dbReference>
<keyword evidence="2" id="KW-0472">Membrane</keyword>
<evidence type="ECO:0000256" key="3">
    <source>
        <dbReference type="SAM" id="SignalP"/>
    </source>
</evidence>
<feature type="compositionally biased region" description="Gly residues" evidence="1">
    <location>
        <begin position="557"/>
        <end position="577"/>
    </location>
</feature>
<feature type="transmembrane region" description="Helical" evidence="2">
    <location>
        <begin position="243"/>
        <end position="263"/>
    </location>
</feature>
<dbReference type="Proteomes" id="UP000790580">
    <property type="component" value="Unassembled WGS sequence"/>
</dbReference>
<organism evidence="6 7">
    <name type="scientific">Evansella alkalicola</name>
    <dbReference type="NCBI Taxonomy" id="745819"/>
    <lineage>
        <taxon>Bacteria</taxon>
        <taxon>Bacillati</taxon>
        <taxon>Bacillota</taxon>
        <taxon>Bacilli</taxon>
        <taxon>Bacillales</taxon>
        <taxon>Bacillaceae</taxon>
        <taxon>Evansella</taxon>
    </lineage>
</organism>
<proteinExistence type="predicted"/>
<feature type="transmembrane region" description="Helical" evidence="2">
    <location>
        <begin position="424"/>
        <end position="445"/>
    </location>
</feature>
<keyword evidence="2" id="KW-1133">Transmembrane helix</keyword>
<dbReference type="RefSeq" id="WP_088073948.1">
    <property type="nucleotide sequence ID" value="NZ_JAHQCR010000033.1"/>
</dbReference>
<evidence type="ECO:0000313" key="6">
    <source>
        <dbReference type="EMBL" id="MBU9721273.1"/>
    </source>
</evidence>
<sequence>MYRKLLSFFLLLVIFLFPMQAFAADYTITDFEINAYLQEDGTVFVEEQHTYDFDGEFGGIIRSLIPNTGAEIRSIEAFEGDTPLQIEVDFPDYRIHRSGNDETITIDLQYEIIDGVTVYEDVADFYWSFFDKSNPSTYENLTINVFPPEAIPSTDDVIAFGYDEAFQTENILQNGQVQFAFGKVPSKENGDIRVAYDASLFPTATNTSAGSKASELEAAHQEMIDAAIARAEQRETVQSIGNYLLPVLGLIFLFFISKAWLVAKRKHDAINRELDIGGQGFVPQGKLSMPATIVFTNHQQFLPETAAAALLDLVRKGHVKKLEENQFELVDRHNLLEHEELLVSWLFDEIGENELFSFEGLEDYTKIEENSDKYYQHQAQWQKAVKDEIKKAALYENKWQTQLMIGVFSLVSIGFGVFCIMNDLIAMFFISLVLTVCLFTLAISYRPHTWEGSEIILEWQKFKKEFTSISGNDWQGLSEDDKMRAFIYSLGINEKKLKTKNESLINAFQMPASGGLGYQTGNVYSFDPSWLLIGALASSSFKTANSNTSVDTSSSSGGFGGGGGAGGAGGGGGSGAF</sequence>
<evidence type="ECO:0000256" key="2">
    <source>
        <dbReference type="SAM" id="Phobius"/>
    </source>
</evidence>
<dbReference type="Pfam" id="PF09972">
    <property type="entry name" value="DUF2207"/>
    <property type="match status" value="1"/>
</dbReference>
<keyword evidence="2" id="KW-0812">Transmembrane</keyword>
<feature type="domain" description="Predicted membrane protein YciQ-like C-terminal" evidence="5">
    <location>
        <begin position="304"/>
        <end position="467"/>
    </location>
</feature>
<keyword evidence="7" id="KW-1185">Reference proteome</keyword>
<evidence type="ECO:0000259" key="5">
    <source>
        <dbReference type="Pfam" id="PF20990"/>
    </source>
</evidence>
<evidence type="ECO:0000259" key="4">
    <source>
        <dbReference type="Pfam" id="PF09972"/>
    </source>
</evidence>
<evidence type="ECO:0000313" key="7">
    <source>
        <dbReference type="Proteomes" id="UP000790580"/>
    </source>
</evidence>
<gene>
    <name evidence="6" type="ORF">KS407_07395</name>
</gene>
<reference evidence="6 7" key="1">
    <citation type="submission" date="2021-06" db="EMBL/GenBank/DDBJ databases">
        <title>Bacillus sp. RD4P76, an endophyte from a halophyte.</title>
        <authorList>
            <person name="Sun J.-Q."/>
        </authorList>
    </citation>
    <scope>NUCLEOTIDE SEQUENCE [LARGE SCALE GENOMIC DNA]</scope>
    <source>
        <strain evidence="6 7">JCM 17098</strain>
    </source>
</reference>
<evidence type="ECO:0000256" key="1">
    <source>
        <dbReference type="SAM" id="MobiDB-lite"/>
    </source>
</evidence>
<feature type="transmembrane region" description="Helical" evidence="2">
    <location>
        <begin position="399"/>
        <end position="418"/>
    </location>
</feature>
<feature type="domain" description="DUF2207" evidence="4">
    <location>
        <begin position="27"/>
        <end position="195"/>
    </location>
</feature>
<dbReference type="EMBL" id="JAHQCR010000033">
    <property type="protein sequence ID" value="MBU9721273.1"/>
    <property type="molecule type" value="Genomic_DNA"/>
</dbReference>
<feature type="signal peptide" evidence="3">
    <location>
        <begin position="1"/>
        <end position="23"/>
    </location>
</feature>
<feature type="chain" id="PRO_5047528141" evidence="3">
    <location>
        <begin position="24"/>
        <end position="577"/>
    </location>
</feature>
<dbReference type="InterPro" id="IPR018702">
    <property type="entry name" value="DUF2207"/>
</dbReference>
<comment type="caution">
    <text evidence="6">The sequence shown here is derived from an EMBL/GenBank/DDBJ whole genome shotgun (WGS) entry which is preliminary data.</text>
</comment>